<accession>A0A4R3VUE9</accession>
<reference evidence="1 2" key="1">
    <citation type="submission" date="2019-03" db="EMBL/GenBank/DDBJ databases">
        <title>Genomic Encyclopedia of Type Strains, Phase IV (KMG-IV): sequencing the most valuable type-strain genomes for metagenomic binning, comparative biology and taxonomic classification.</title>
        <authorList>
            <person name="Goeker M."/>
        </authorList>
    </citation>
    <scope>NUCLEOTIDE SEQUENCE [LARGE SCALE GENOMIC DNA]</scope>
    <source>
        <strain evidence="1 2">DSM 22362</strain>
    </source>
</reference>
<proteinExistence type="predicted"/>
<name>A0A4R3VUE9_9SPHI</name>
<evidence type="ECO:0000313" key="2">
    <source>
        <dbReference type="Proteomes" id="UP000295197"/>
    </source>
</evidence>
<dbReference type="EMBL" id="SMBZ01000038">
    <property type="protein sequence ID" value="TCV09894.1"/>
    <property type="molecule type" value="Genomic_DNA"/>
</dbReference>
<protein>
    <submittedName>
        <fullName evidence="1">Uncharacterized protein</fullName>
    </submittedName>
</protein>
<keyword evidence="2" id="KW-1185">Reference proteome</keyword>
<comment type="caution">
    <text evidence="1">The sequence shown here is derived from an EMBL/GenBank/DDBJ whole genome shotgun (WGS) entry which is preliminary data.</text>
</comment>
<dbReference type="AlphaFoldDB" id="A0A4R3VUE9"/>
<evidence type="ECO:0000313" key="1">
    <source>
        <dbReference type="EMBL" id="TCV09894.1"/>
    </source>
</evidence>
<organism evidence="1 2">
    <name type="scientific">Sphingobacterium alimentarium</name>
    <dbReference type="NCBI Taxonomy" id="797292"/>
    <lineage>
        <taxon>Bacteria</taxon>
        <taxon>Pseudomonadati</taxon>
        <taxon>Bacteroidota</taxon>
        <taxon>Sphingobacteriia</taxon>
        <taxon>Sphingobacteriales</taxon>
        <taxon>Sphingobacteriaceae</taxon>
        <taxon>Sphingobacterium</taxon>
    </lineage>
</organism>
<dbReference type="Proteomes" id="UP000295197">
    <property type="component" value="Unassembled WGS sequence"/>
</dbReference>
<gene>
    <name evidence="1" type="ORF">EDC17_103822</name>
</gene>
<sequence length="29" mass="2996">MNADERQTLPLSATLGNAANASFTFGGKL</sequence>